<name>K0TCQ8_THAOC</name>
<gene>
    <name evidence="2" type="ORF">THAOC_10564</name>
</gene>
<reference evidence="2 3" key="1">
    <citation type="journal article" date="2012" name="Genome Biol.">
        <title>Genome and low-iron response of an oceanic diatom adapted to chronic iron limitation.</title>
        <authorList>
            <person name="Lommer M."/>
            <person name="Specht M."/>
            <person name="Roy A.S."/>
            <person name="Kraemer L."/>
            <person name="Andreson R."/>
            <person name="Gutowska M.A."/>
            <person name="Wolf J."/>
            <person name="Bergner S.V."/>
            <person name="Schilhabel M.B."/>
            <person name="Klostermeier U.C."/>
            <person name="Beiko R.G."/>
            <person name="Rosenstiel P."/>
            <person name="Hippler M."/>
            <person name="Laroche J."/>
        </authorList>
    </citation>
    <scope>NUCLEOTIDE SEQUENCE [LARGE SCALE GENOMIC DNA]</scope>
    <source>
        <strain evidence="2 3">CCMP1005</strain>
    </source>
</reference>
<keyword evidence="3" id="KW-1185">Reference proteome</keyword>
<evidence type="ECO:0000313" key="2">
    <source>
        <dbReference type="EMBL" id="EJK68272.1"/>
    </source>
</evidence>
<protein>
    <submittedName>
        <fullName evidence="2">Uncharacterized protein</fullName>
    </submittedName>
</protein>
<accession>K0TCQ8</accession>
<feature type="region of interest" description="Disordered" evidence="1">
    <location>
        <begin position="300"/>
        <end position="340"/>
    </location>
</feature>
<evidence type="ECO:0000313" key="3">
    <source>
        <dbReference type="Proteomes" id="UP000266841"/>
    </source>
</evidence>
<dbReference type="EMBL" id="AGNL01011646">
    <property type="protein sequence ID" value="EJK68272.1"/>
    <property type="molecule type" value="Genomic_DNA"/>
</dbReference>
<proteinExistence type="predicted"/>
<dbReference type="AlphaFoldDB" id="K0TCQ8"/>
<evidence type="ECO:0000256" key="1">
    <source>
        <dbReference type="SAM" id="MobiDB-lite"/>
    </source>
</evidence>
<feature type="non-terminal residue" evidence="2">
    <location>
        <position position="1"/>
    </location>
</feature>
<organism evidence="2 3">
    <name type="scientific">Thalassiosira oceanica</name>
    <name type="common">Marine diatom</name>
    <dbReference type="NCBI Taxonomy" id="159749"/>
    <lineage>
        <taxon>Eukaryota</taxon>
        <taxon>Sar</taxon>
        <taxon>Stramenopiles</taxon>
        <taxon>Ochrophyta</taxon>
        <taxon>Bacillariophyta</taxon>
        <taxon>Coscinodiscophyceae</taxon>
        <taxon>Thalassiosirophycidae</taxon>
        <taxon>Thalassiosirales</taxon>
        <taxon>Thalassiosiraceae</taxon>
        <taxon>Thalassiosira</taxon>
    </lineage>
</organism>
<sequence length="340" mass="38094">LLIDWFPRLFSKVNNAAPYTQAKAGASDDVIDEAIEFDKEIYGVGPGTSSLAKYLHYRGFKPVEGTVMGANSDLVYFTRDDSIVNANGDLVSIGNLRIVAVHKSICWPAYSGFDLDRNEPAFSPATRDSMGAESDCYTHLDDMPLLGNILVQKALHVYALMSCHFDRKTATHLWKLVGVGVEIRQKHLRTYVHGKASTINDKRRRNPNIVMDILRTERFVKMVHYLTSPFGGNSSVEDAVKKAFDEVVTKDLKGEEQDYDVVRESVTERNRMLDGDKLPRVVKEQLDRVFLEYRETKKPTRTVNLPGGNDRDNMFGQDTGPGDADDSSSSEEGGFDIGRF</sequence>
<comment type="caution">
    <text evidence="2">The sequence shown here is derived from an EMBL/GenBank/DDBJ whole genome shotgun (WGS) entry which is preliminary data.</text>
</comment>
<dbReference type="Proteomes" id="UP000266841">
    <property type="component" value="Unassembled WGS sequence"/>
</dbReference>